<dbReference type="AlphaFoldDB" id="A0AAV8SEX7"/>
<dbReference type="Proteomes" id="UP001159364">
    <property type="component" value="Linkage Group LG11"/>
</dbReference>
<dbReference type="EMBL" id="JAIWQS010000011">
    <property type="protein sequence ID" value="KAJ8750777.1"/>
    <property type="molecule type" value="Genomic_DNA"/>
</dbReference>
<accession>A0AAV8SEX7</accession>
<proteinExistence type="predicted"/>
<evidence type="ECO:0000313" key="2">
    <source>
        <dbReference type="EMBL" id="KAJ8750777.1"/>
    </source>
</evidence>
<keyword evidence="1" id="KW-0732">Signal</keyword>
<comment type="caution">
    <text evidence="2">The sequence shown here is derived from an EMBL/GenBank/DDBJ whole genome shotgun (WGS) entry which is preliminary data.</text>
</comment>
<keyword evidence="3" id="KW-1185">Reference proteome</keyword>
<feature type="chain" id="PRO_5043496682" evidence="1">
    <location>
        <begin position="28"/>
        <end position="120"/>
    </location>
</feature>
<organism evidence="2 3">
    <name type="scientific">Erythroxylum novogranatense</name>
    <dbReference type="NCBI Taxonomy" id="1862640"/>
    <lineage>
        <taxon>Eukaryota</taxon>
        <taxon>Viridiplantae</taxon>
        <taxon>Streptophyta</taxon>
        <taxon>Embryophyta</taxon>
        <taxon>Tracheophyta</taxon>
        <taxon>Spermatophyta</taxon>
        <taxon>Magnoliopsida</taxon>
        <taxon>eudicotyledons</taxon>
        <taxon>Gunneridae</taxon>
        <taxon>Pentapetalae</taxon>
        <taxon>rosids</taxon>
        <taxon>fabids</taxon>
        <taxon>Malpighiales</taxon>
        <taxon>Erythroxylaceae</taxon>
        <taxon>Erythroxylum</taxon>
    </lineage>
</organism>
<reference evidence="2 3" key="1">
    <citation type="submission" date="2021-09" db="EMBL/GenBank/DDBJ databases">
        <title>Genomic insights and catalytic innovation underlie evolution of tropane alkaloids biosynthesis.</title>
        <authorList>
            <person name="Wang Y.-J."/>
            <person name="Tian T."/>
            <person name="Huang J.-P."/>
            <person name="Huang S.-X."/>
        </authorList>
    </citation>
    <scope>NUCLEOTIDE SEQUENCE [LARGE SCALE GENOMIC DNA]</scope>
    <source>
        <strain evidence="2">KIB-2018</strain>
        <tissue evidence="2">Leaf</tissue>
    </source>
</reference>
<protein>
    <submittedName>
        <fullName evidence="2">Uncharacterized protein</fullName>
    </submittedName>
</protein>
<feature type="signal peptide" evidence="1">
    <location>
        <begin position="1"/>
        <end position="27"/>
    </location>
</feature>
<evidence type="ECO:0000313" key="3">
    <source>
        <dbReference type="Proteomes" id="UP001159364"/>
    </source>
</evidence>
<evidence type="ECO:0000256" key="1">
    <source>
        <dbReference type="SAM" id="SignalP"/>
    </source>
</evidence>
<sequence>MKREALAWLLLAVFFLVLSHFVCESSATPKHSEITRATQLKDLYRSKEGDEQRRVTGLAEANQVKRISEKAGRGVYAGGDMLRPRAKKRNGADPLLLKSSSVLSTILRQVVGLLLLGVFS</sequence>
<name>A0AAV8SEX7_9ROSI</name>
<gene>
    <name evidence="2" type="ORF">K2173_015958</name>
</gene>